<comment type="caution">
    <text evidence="1">The sequence shown here is derived from an EMBL/GenBank/DDBJ whole genome shotgun (WGS) entry which is preliminary data.</text>
</comment>
<proteinExistence type="predicted"/>
<evidence type="ECO:0000313" key="2">
    <source>
        <dbReference type="Proteomes" id="UP000767291"/>
    </source>
</evidence>
<evidence type="ECO:0000313" key="1">
    <source>
        <dbReference type="EMBL" id="MBP1855111.1"/>
    </source>
</evidence>
<accession>A0ABS4EB27</accession>
<dbReference type="RefSeq" id="WP_209456577.1">
    <property type="nucleotide sequence ID" value="NZ_BAAACS010000002.1"/>
</dbReference>
<dbReference type="Proteomes" id="UP000767291">
    <property type="component" value="Unassembled WGS sequence"/>
</dbReference>
<organism evidence="1 2">
    <name type="scientific">Metaclostridioides mangenotii</name>
    <dbReference type="NCBI Taxonomy" id="1540"/>
    <lineage>
        <taxon>Bacteria</taxon>
        <taxon>Bacillati</taxon>
        <taxon>Bacillota</taxon>
        <taxon>Clostridia</taxon>
        <taxon>Peptostreptococcales</taxon>
        <taxon>Peptostreptococcaceae</taxon>
        <taxon>Metaclostridioides</taxon>
    </lineage>
</organism>
<dbReference type="EMBL" id="JAGGJX010000002">
    <property type="protein sequence ID" value="MBP1855111.1"/>
    <property type="molecule type" value="Genomic_DNA"/>
</dbReference>
<name>A0ABS4EB27_9FIRM</name>
<reference evidence="1 2" key="1">
    <citation type="submission" date="2021-03" db="EMBL/GenBank/DDBJ databases">
        <title>Genomic Encyclopedia of Type Strains, Phase IV (KMG-IV): sequencing the most valuable type-strain genomes for metagenomic binning, comparative biology and taxonomic classification.</title>
        <authorList>
            <person name="Goeker M."/>
        </authorList>
    </citation>
    <scope>NUCLEOTIDE SEQUENCE [LARGE SCALE GENOMIC DNA]</scope>
    <source>
        <strain evidence="1 2">DSM 1289</strain>
    </source>
</reference>
<keyword evidence="2" id="KW-1185">Reference proteome</keyword>
<gene>
    <name evidence="1" type="ORF">J2Z43_001504</name>
</gene>
<protein>
    <submittedName>
        <fullName evidence="1">Uncharacterized protein</fullName>
    </submittedName>
</protein>
<sequence length="45" mass="5462">MFYKLTESVTERLRIHGFVEVQNKLLYGMKLLHLMNDINFYSKQI</sequence>